<proteinExistence type="predicted"/>
<evidence type="ECO:0000313" key="3">
    <source>
        <dbReference type="Proteomes" id="UP000005667"/>
    </source>
</evidence>
<gene>
    <name evidence="2" type="ordered locus">AZOLI_0177</name>
</gene>
<reference evidence="3" key="1">
    <citation type="journal article" date="2011" name="PLoS Genet.">
        <title>Azospirillum genomes reveal transition of bacteria from aquatic to terrestrial environments.</title>
        <authorList>
            <person name="Wisniewski-Dye F."/>
            <person name="Borziak K."/>
            <person name="Khalsa-Moyers G."/>
            <person name="Alexandre G."/>
            <person name="Sukharnikov L.O."/>
            <person name="Wuichet K."/>
            <person name="Hurst G.B."/>
            <person name="McDonald W.H."/>
            <person name="Robertson J.S."/>
            <person name="Barbe V."/>
            <person name="Calteau A."/>
            <person name="Rouy Z."/>
            <person name="Mangenot S."/>
            <person name="Prigent-Combaret C."/>
            <person name="Normand P."/>
            <person name="Boyer M."/>
            <person name="Siguier P."/>
            <person name="Dessaux Y."/>
            <person name="Elmerich C."/>
            <person name="Condemine G."/>
            <person name="Krishnen G."/>
            <person name="Kennedy I."/>
            <person name="Paterson A.H."/>
            <person name="Gonzalez V."/>
            <person name="Mavingui P."/>
            <person name="Zhulin I.B."/>
        </authorList>
    </citation>
    <scope>NUCLEOTIDE SEQUENCE [LARGE SCALE GENOMIC DNA]</scope>
    <source>
        <strain evidence="3">4B</strain>
    </source>
</reference>
<dbReference type="KEGG" id="ali:AZOLI_0177"/>
<sequence length="64" mass="7132">MHPPPIRCAATRSKPVESMGRLEKPAIPDPESPPAAGARDTEEGQSRPPRNYFLQVRLKTLEPR</sequence>
<feature type="region of interest" description="Disordered" evidence="1">
    <location>
        <begin position="1"/>
        <end position="64"/>
    </location>
</feature>
<organism evidence="2 3">
    <name type="scientific">Azospirillum lipoferum (strain 4B)</name>
    <dbReference type="NCBI Taxonomy" id="862719"/>
    <lineage>
        <taxon>Bacteria</taxon>
        <taxon>Pseudomonadati</taxon>
        <taxon>Pseudomonadota</taxon>
        <taxon>Alphaproteobacteria</taxon>
        <taxon>Rhodospirillales</taxon>
        <taxon>Azospirillaceae</taxon>
        <taxon>Azospirillum</taxon>
    </lineage>
</organism>
<dbReference type="HOGENOM" id="CLU_2858005_0_0_5"/>
<evidence type="ECO:0000313" key="2">
    <source>
        <dbReference type="EMBL" id="CBS85590.1"/>
    </source>
</evidence>
<keyword evidence="3" id="KW-1185">Reference proteome</keyword>
<dbReference type="Proteomes" id="UP000005667">
    <property type="component" value="Chromosome"/>
</dbReference>
<dbReference type="AlphaFoldDB" id="G7Z2H0"/>
<dbReference type="EMBL" id="FQ311868">
    <property type="protein sequence ID" value="CBS85590.1"/>
    <property type="molecule type" value="Genomic_DNA"/>
</dbReference>
<protein>
    <submittedName>
        <fullName evidence="2">Uncharacterized protein</fullName>
    </submittedName>
</protein>
<evidence type="ECO:0000256" key="1">
    <source>
        <dbReference type="SAM" id="MobiDB-lite"/>
    </source>
</evidence>
<accession>G7Z2H0</accession>
<name>G7Z2H0_AZOL4</name>